<reference evidence="1" key="2">
    <citation type="submission" date="2014-07" db="EMBL/GenBank/DDBJ databases">
        <title>Initial genome analysis of the psychrotolerant acidophile Acidithiobacillus ferrivorans CF27: insights into iron and sulfur oxidation pathways and into biofilm formation.</title>
        <authorList>
            <person name="Talla E."/>
            <person name="Hedrich S."/>
            <person name="Mangenot S."/>
            <person name="Ji B."/>
            <person name="Johnson D.B."/>
            <person name="Barbe V."/>
            <person name="Bonnefoy V."/>
        </authorList>
    </citation>
    <scope>NUCLEOTIDE SEQUENCE [LARGE SCALE GENOMIC DNA]</scope>
    <source>
        <strain evidence="1">CF27</strain>
    </source>
</reference>
<dbReference type="Proteomes" id="UP000193925">
    <property type="component" value="Chromosome AFERRI"/>
</dbReference>
<name>A0A060UQ79_9PROT</name>
<gene>
    <name evidence="2" type="ORF">AFERRI_10640</name>
    <name evidence="1" type="ORF">AFERRI_400356</name>
</gene>
<evidence type="ECO:0000313" key="2">
    <source>
        <dbReference type="EMBL" id="SMH64606.1"/>
    </source>
</evidence>
<proteinExistence type="predicted"/>
<organism evidence="1">
    <name type="scientific">Acidithiobacillus ferrivorans</name>
    <dbReference type="NCBI Taxonomy" id="160808"/>
    <lineage>
        <taxon>Bacteria</taxon>
        <taxon>Pseudomonadati</taxon>
        <taxon>Pseudomonadota</taxon>
        <taxon>Acidithiobacillia</taxon>
        <taxon>Acidithiobacillales</taxon>
        <taxon>Acidithiobacillaceae</taxon>
        <taxon>Acidithiobacillus</taxon>
    </lineage>
</organism>
<reference evidence="1" key="1">
    <citation type="submission" date="2014-03" db="EMBL/GenBank/DDBJ databases">
        <authorList>
            <person name="Genoscope - CEA"/>
        </authorList>
    </citation>
    <scope>NUCLEOTIDE SEQUENCE [LARGE SCALE GENOMIC DNA]</scope>
    <source>
        <strain evidence="1">CF27</strain>
    </source>
</reference>
<protein>
    <submittedName>
        <fullName evidence="1">Uncharacterized protein</fullName>
    </submittedName>
</protein>
<reference evidence="2 3" key="3">
    <citation type="submission" date="2017-03" db="EMBL/GenBank/DDBJ databases">
        <authorList>
            <person name="Regsiter A."/>
            <person name="William W."/>
        </authorList>
    </citation>
    <scope>NUCLEOTIDE SEQUENCE [LARGE SCALE GENOMIC DNA]</scope>
    <source>
        <strain evidence="2">PRJEB5721</strain>
    </source>
</reference>
<dbReference type="RefSeq" id="WP_035193123.1">
    <property type="nucleotide sequence ID" value="NZ_CCCS020000035.1"/>
</dbReference>
<dbReference type="EMBL" id="CCCS020000035">
    <property type="protein sequence ID" value="CDQ10575.1"/>
    <property type="molecule type" value="Genomic_DNA"/>
</dbReference>
<dbReference type="EMBL" id="LT841305">
    <property type="protein sequence ID" value="SMH64606.1"/>
    <property type="molecule type" value="Genomic_DNA"/>
</dbReference>
<keyword evidence="3" id="KW-1185">Reference proteome</keyword>
<dbReference type="AlphaFoldDB" id="A0A060UQ79"/>
<sequence>MVSDRVLSDEEIIDIVIGYVLGFEKVLTETGMEGDDLAELLLNNNVEKCENCDWFTESCQSPRPEGRGL</sequence>
<evidence type="ECO:0000313" key="1">
    <source>
        <dbReference type="EMBL" id="CDQ10575.1"/>
    </source>
</evidence>
<accession>A0A060UQ79</accession>
<evidence type="ECO:0000313" key="3">
    <source>
        <dbReference type="Proteomes" id="UP000193925"/>
    </source>
</evidence>